<dbReference type="EMBL" id="JACHBR010000001">
    <property type="protein sequence ID" value="MBB5627248.1"/>
    <property type="molecule type" value="Genomic_DNA"/>
</dbReference>
<keyword evidence="3" id="KW-1185">Reference proteome</keyword>
<proteinExistence type="predicted"/>
<dbReference type="RefSeq" id="WP_184611762.1">
    <property type="nucleotide sequence ID" value="NZ_BOOS01000036.1"/>
</dbReference>
<feature type="compositionally biased region" description="Basic and acidic residues" evidence="1">
    <location>
        <begin position="23"/>
        <end position="36"/>
    </location>
</feature>
<sequence>MWLEHFRRFWSERLNALGAEITRGRREPPYRHDEPAGGRPSTNSEEDT</sequence>
<accession>A0A7W9DQB7</accession>
<evidence type="ECO:0000256" key="1">
    <source>
        <dbReference type="SAM" id="MobiDB-lite"/>
    </source>
</evidence>
<feature type="region of interest" description="Disordered" evidence="1">
    <location>
        <begin position="23"/>
        <end position="48"/>
    </location>
</feature>
<comment type="caution">
    <text evidence="2">The sequence shown here is derived from an EMBL/GenBank/DDBJ whole genome shotgun (WGS) entry which is preliminary data.</text>
</comment>
<reference evidence="2 3" key="1">
    <citation type="submission" date="2020-08" db="EMBL/GenBank/DDBJ databases">
        <title>Sequencing the genomes of 1000 actinobacteria strains.</title>
        <authorList>
            <person name="Klenk H.-P."/>
        </authorList>
    </citation>
    <scope>NUCLEOTIDE SEQUENCE [LARGE SCALE GENOMIC DNA]</scope>
    <source>
        <strain evidence="2 3">DSM 45790</strain>
    </source>
</reference>
<dbReference type="AlphaFoldDB" id="A0A7W9DQB7"/>
<evidence type="ECO:0000313" key="3">
    <source>
        <dbReference type="Proteomes" id="UP000588112"/>
    </source>
</evidence>
<dbReference type="Proteomes" id="UP000588112">
    <property type="component" value="Unassembled WGS sequence"/>
</dbReference>
<protein>
    <submittedName>
        <fullName evidence="2">Uncharacterized protein</fullName>
    </submittedName>
</protein>
<organism evidence="2 3">
    <name type="scientific">Sphaerisporangium krabiense</name>
    <dbReference type="NCBI Taxonomy" id="763782"/>
    <lineage>
        <taxon>Bacteria</taxon>
        <taxon>Bacillati</taxon>
        <taxon>Actinomycetota</taxon>
        <taxon>Actinomycetes</taxon>
        <taxon>Streptosporangiales</taxon>
        <taxon>Streptosporangiaceae</taxon>
        <taxon>Sphaerisporangium</taxon>
    </lineage>
</organism>
<gene>
    <name evidence="2" type="ORF">BJ981_002947</name>
</gene>
<name>A0A7W9DQB7_9ACTN</name>
<evidence type="ECO:0000313" key="2">
    <source>
        <dbReference type="EMBL" id="MBB5627248.1"/>
    </source>
</evidence>